<proteinExistence type="predicted"/>
<name>A0ABX7PSK5_9BACT</name>
<dbReference type="InterPro" id="IPR007890">
    <property type="entry name" value="CHASE2"/>
</dbReference>
<keyword evidence="1" id="KW-1133">Transmembrane helix</keyword>
<keyword evidence="1" id="KW-0472">Membrane</keyword>
<feature type="transmembrane region" description="Helical" evidence="1">
    <location>
        <begin position="15"/>
        <end position="37"/>
    </location>
</feature>
<dbReference type="SMART" id="SM01080">
    <property type="entry name" value="CHASE2"/>
    <property type="match status" value="1"/>
</dbReference>
<keyword evidence="1" id="KW-0812">Transmembrane</keyword>
<sequence length="450" mass="50835">MAVLNKGPIEIEKRLLLASILGFLWGSAVGIFFWVGLLNAVEEKIIHLEELLPTPPKASQFILIEIDRIPVDRPWPWPRLEYSLFLRSLIPLTPQSVVMDILFTERGPRLDSFDETFRSLINRLNRVCFAGAALKTETLVPQQIFFEKFLVRGDPRSLPKYGSVFWPSSDLTEGNPVGINNLGVGTSLKLRSIPLFFQLNDNLVPSLSLVASASRMDASIKNSEARLNKAFLLRDSSGQILRRIPIDAEGRMQLRFKHSQSGIIHIKYDDFLLYADQMARGIKPAFDLHLIHGKQVWLGLTDPAVVNWVQTDIGKMSPVEIKMEATRQIVQGDFLRRIPKGASFALLFLLAILAPRLFVRYSLLKACWLFFMVLAIVLGLAVGGFVFFNLAFPLASLFLLSLGIILCGLSARYWKFHVINLTPPHLEKVQAVLERIEKKYLHNGPHKPHP</sequence>
<dbReference type="Pfam" id="PF05226">
    <property type="entry name" value="CHASE2"/>
    <property type="match status" value="1"/>
</dbReference>
<evidence type="ECO:0000313" key="4">
    <source>
        <dbReference type="Proteomes" id="UP000663088"/>
    </source>
</evidence>
<gene>
    <name evidence="3" type="ORF">EM20IM_05380</name>
</gene>
<feature type="domain" description="CHASE2" evidence="2">
    <location>
        <begin position="34"/>
        <end position="358"/>
    </location>
</feature>
<feature type="transmembrane region" description="Helical" evidence="1">
    <location>
        <begin position="366"/>
        <end position="388"/>
    </location>
</feature>
<keyword evidence="4" id="KW-1185">Reference proteome</keyword>
<dbReference type="RefSeq" id="WP_206843642.1">
    <property type="nucleotide sequence ID" value="NZ_CP065956.1"/>
</dbReference>
<reference evidence="3 4" key="1">
    <citation type="submission" date="2020-12" db="EMBL/GenBank/DDBJ databases">
        <authorList>
            <person name="Awala S.I."/>
            <person name="Gwak J.-H."/>
            <person name="Kim S.-J."/>
            <person name="Rhee S.-K."/>
        </authorList>
    </citation>
    <scope>NUCLEOTIDE SEQUENCE [LARGE SCALE GENOMIC DNA]</scope>
    <source>
        <strain evidence="3 4">IT5</strain>
    </source>
</reference>
<dbReference type="Proteomes" id="UP000663088">
    <property type="component" value="Chromosome"/>
</dbReference>
<evidence type="ECO:0000256" key="1">
    <source>
        <dbReference type="SAM" id="Phobius"/>
    </source>
</evidence>
<feature type="transmembrane region" description="Helical" evidence="1">
    <location>
        <begin position="394"/>
        <end position="414"/>
    </location>
</feature>
<evidence type="ECO:0000313" key="3">
    <source>
        <dbReference type="EMBL" id="QSR85957.1"/>
    </source>
</evidence>
<protein>
    <submittedName>
        <fullName evidence="3">CHASE2 domain-containing protein</fullName>
    </submittedName>
</protein>
<evidence type="ECO:0000259" key="2">
    <source>
        <dbReference type="SMART" id="SM01080"/>
    </source>
</evidence>
<feature type="transmembrane region" description="Helical" evidence="1">
    <location>
        <begin position="341"/>
        <end position="359"/>
    </location>
</feature>
<dbReference type="EMBL" id="CP065956">
    <property type="protein sequence ID" value="QSR85957.1"/>
    <property type="molecule type" value="Genomic_DNA"/>
</dbReference>
<organism evidence="3 4">
    <name type="scientific">Candidatus Methylacidiphilum infernorum</name>
    <dbReference type="NCBI Taxonomy" id="511746"/>
    <lineage>
        <taxon>Bacteria</taxon>
        <taxon>Pseudomonadati</taxon>
        <taxon>Verrucomicrobiota</taxon>
        <taxon>Methylacidiphilae</taxon>
        <taxon>Methylacidiphilales</taxon>
        <taxon>Methylacidiphilaceae</taxon>
        <taxon>Methylacidiphilum (ex Ratnadevi et al. 2023)</taxon>
    </lineage>
</organism>
<accession>A0ABX7PSK5</accession>